<dbReference type="AlphaFoldDB" id="A0A7L5BUW8"/>
<dbReference type="PANTHER" id="PTHR34070:SF1">
    <property type="entry name" value="DNA ALKYLATION REPAIR PROTEIN"/>
    <property type="match status" value="1"/>
</dbReference>
<dbReference type="InterPro" id="IPR014825">
    <property type="entry name" value="DNA_alkylation"/>
</dbReference>
<organism evidence="1 2">
    <name type="scientific">Pikeienuella piscinae</name>
    <dbReference type="NCBI Taxonomy" id="2748098"/>
    <lineage>
        <taxon>Bacteria</taxon>
        <taxon>Pseudomonadati</taxon>
        <taxon>Pseudomonadota</taxon>
        <taxon>Alphaproteobacteria</taxon>
        <taxon>Rhodobacterales</taxon>
        <taxon>Paracoccaceae</taxon>
        <taxon>Pikeienuella</taxon>
    </lineage>
</organism>
<dbReference type="CDD" id="cd06561">
    <property type="entry name" value="AlkD_like"/>
    <property type="match status" value="1"/>
</dbReference>
<keyword evidence="2" id="KW-1185">Reference proteome</keyword>
<accession>A0A7L5BUW8</accession>
<dbReference type="RefSeq" id="WP_165096466.1">
    <property type="nucleotide sequence ID" value="NZ_CP049056.1"/>
</dbReference>
<protein>
    <submittedName>
        <fullName evidence="1">DNA alkylation repair protein</fullName>
    </submittedName>
</protein>
<dbReference type="SUPFAM" id="SSF48371">
    <property type="entry name" value="ARM repeat"/>
    <property type="match status" value="1"/>
</dbReference>
<dbReference type="InterPro" id="IPR016024">
    <property type="entry name" value="ARM-type_fold"/>
</dbReference>
<evidence type="ECO:0000313" key="1">
    <source>
        <dbReference type="EMBL" id="QIE55111.1"/>
    </source>
</evidence>
<sequence>MNAADALRALKARGDAANAARMVAYHKAPRVYLGLPNAGVDALVAEWRGALDIAGRTALAEALWRSDIHEARIAAAKLLVQARIPEDEPVWRLVTSWAQQFDAWAIADRAADVGSRRLVAAPERLDEVETWTKAENFWTRRAALTFTLPWAKQRHPRAADLAHRERALGWAASYAGDREWFIQKAIAWWLRSLSKHHPERARAFLTAHGERLKPFALREAGKFLRA</sequence>
<reference evidence="1 2" key="1">
    <citation type="submission" date="2020-02" db="EMBL/GenBank/DDBJ databases">
        <title>complete genome sequence of Rhodobacteraceae bacterium.</title>
        <authorList>
            <person name="Park J."/>
            <person name="Kim Y.-S."/>
            <person name="Kim K.-H."/>
        </authorList>
    </citation>
    <scope>NUCLEOTIDE SEQUENCE [LARGE SCALE GENOMIC DNA]</scope>
    <source>
        <strain evidence="1 2">RR4-56</strain>
    </source>
</reference>
<dbReference type="KEGG" id="hdh:G5B40_06380"/>
<dbReference type="Pfam" id="PF08713">
    <property type="entry name" value="DNA_alkylation"/>
    <property type="match status" value="1"/>
</dbReference>
<dbReference type="Gene3D" id="1.25.10.90">
    <property type="match status" value="1"/>
</dbReference>
<dbReference type="PANTHER" id="PTHR34070">
    <property type="entry name" value="ARMADILLO-TYPE FOLD"/>
    <property type="match status" value="1"/>
</dbReference>
<dbReference type="EMBL" id="CP049056">
    <property type="protein sequence ID" value="QIE55111.1"/>
    <property type="molecule type" value="Genomic_DNA"/>
</dbReference>
<dbReference type="Proteomes" id="UP000503336">
    <property type="component" value="Chromosome"/>
</dbReference>
<name>A0A7L5BUW8_9RHOB</name>
<evidence type="ECO:0000313" key="2">
    <source>
        <dbReference type="Proteomes" id="UP000503336"/>
    </source>
</evidence>
<proteinExistence type="predicted"/>
<gene>
    <name evidence="1" type="ORF">G5B40_06380</name>
</gene>